<dbReference type="InterPro" id="IPR050904">
    <property type="entry name" value="Adhesion/Biosynth-related"/>
</dbReference>
<dbReference type="InterPro" id="IPR000782">
    <property type="entry name" value="FAS1_domain"/>
</dbReference>
<dbReference type="GO" id="GO:0030198">
    <property type="term" value="P:extracellular matrix organization"/>
    <property type="evidence" value="ECO:0007669"/>
    <property type="project" value="TreeGrafter"/>
</dbReference>
<dbReference type="InterPro" id="IPR036378">
    <property type="entry name" value="FAS1_dom_sf"/>
</dbReference>
<dbReference type="EnsemblMetazoa" id="LLOJ007197-RA">
    <property type="protein sequence ID" value="LLOJ007197-PA"/>
    <property type="gene ID" value="LLOJ007197"/>
</dbReference>
<accession>A0A1B0CQP8</accession>
<dbReference type="GO" id="GO:0031012">
    <property type="term" value="C:extracellular matrix"/>
    <property type="evidence" value="ECO:0007669"/>
    <property type="project" value="TreeGrafter"/>
</dbReference>
<dbReference type="PANTHER" id="PTHR10900:SF80">
    <property type="entry name" value="FASCICLIN-1"/>
    <property type="match status" value="1"/>
</dbReference>
<evidence type="ECO:0000259" key="1">
    <source>
        <dbReference type="PROSITE" id="PS50213"/>
    </source>
</evidence>
<feature type="domain" description="FAS1" evidence="1">
    <location>
        <begin position="1"/>
        <end position="103"/>
    </location>
</feature>
<dbReference type="GO" id="GO:0007155">
    <property type="term" value="P:cell adhesion"/>
    <property type="evidence" value="ECO:0007669"/>
    <property type="project" value="TreeGrafter"/>
</dbReference>
<dbReference type="PANTHER" id="PTHR10900">
    <property type="entry name" value="PERIOSTIN-RELATED"/>
    <property type="match status" value="1"/>
</dbReference>
<name>A0A1B0CQP8_LUTLO</name>
<proteinExistence type="predicted"/>
<keyword evidence="3" id="KW-1185">Reference proteome</keyword>
<dbReference type="Pfam" id="PF02469">
    <property type="entry name" value="Fasciclin"/>
    <property type="match status" value="4"/>
</dbReference>
<dbReference type="Proteomes" id="UP000092461">
    <property type="component" value="Unassembled WGS sequence"/>
</dbReference>
<dbReference type="SUPFAM" id="SSF82153">
    <property type="entry name" value="FAS1 domain"/>
    <property type="match status" value="4"/>
</dbReference>
<dbReference type="EMBL" id="AJWK01023843">
    <property type="status" value="NOT_ANNOTATED_CDS"/>
    <property type="molecule type" value="Genomic_DNA"/>
</dbReference>
<evidence type="ECO:0000313" key="3">
    <source>
        <dbReference type="Proteomes" id="UP000092461"/>
    </source>
</evidence>
<sequence length="543" mass="61439">MASLKYRSLTLFAPTNEAFQRFTGNTTHVLYHISTVATTLEQLGTTISSDLEGNPPLYITRRGKASQEQIFINNALVLRSRSNVQLQNSDGRKQVLHVIDDVLQPLTVLPSSSIELFSPDAFQFLTYSESLDVNSHRMRSYREKVIMNKKENVFQAVGSHTFFIPVDEGFKPPPRADLFDKKVIDGHVIPNLVLFTAAAPYGDPLRTLAFEDNLKVQITFSQSDSKPPKIYVTSNTMIGDGKHTPGNVLAEVVKANIPVKNGVVHLISKPLMIVDNTVKEFLEDKDDGPLNKFYEVIMKVGSDFMQSINGMKNVTLFAPSNEAWATSNLDNLIKDKDRMRDILNLHIVKDRLTIDKIKKNNVNAISQVPTNADKKFLYFNVITDQDNNETITVEGGGVNATLIQADIAATNGYVHIIDRVLGIPYTTVYEKLKSDPMLNKTYHLGMLPRFNEQLDNVRRKYTFFVPRDKAWRNLERTWPSTYKKLFMPAFSYHASSILEHHLILADRSYTMADLKALANDSVVVLSAMRGILKLKIREEDRRE</sequence>
<feature type="domain" description="FAS1" evidence="1">
    <location>
        <begin position="425"/>
        <end position="543"/>
    </location>
</feature>
<dbReference type="FunFam" id="2.30.180.10:FF:000039">
    <property type="entry name" value="Fasciclin 1, isoform F"/>
    <property type="match status" value="1"/>
</dbReference>
<dbReference type="GO" id="GO:0050839">
    <property type="term" value="F:cell adhesion molecule binding"/>
    <property type="evidence" value="ECO:0007669"/>
    <property type="project" value="TreeGrafter"/>
</dbReference>
<reference evidence="2" key="1">
    <citation type="submission" date="2020-05" db="UniProtKB">
        <authorList>
            <consortium name="EnsemblMetazoa"/>
        </authorList>
    </citation>
    <scope>IDENTIFICATION</scope>
    <source>
        <strain evidence="2">Jacobina</strain>
    </source>
</reference>
<dbReference type="AlphaFoldDB" id="A0A1B0CQP8"/>
<feature type="domain" description="FAS1" evidence="1">
    <location>
        <begin position="118"/>
        <end position="271"/>
    </location>
</feature>
<dbReference type="SMART" id="SM00554">
    <property type="entry name" value="FAS1"/>
    <property type="match status" value="3"/>
</dbReference>
<organism evidence="2 3">
    <name type="scientific">Lutzomyia longipalpis</name>
    <name type="common">Sand fly</name>
    <dbReference type="NCBI Taxonomy" id="7200"/>
    <lineage>
        <taxon>Eukaryota</taxon>
        <taxon>Metazoa</taxon>
        <taxon>Ecdysozoa</taxon>
        <taxon>Arthropoda</taxon>
        <taxon>Hexapoda</taxon>
        <taxon>Insecta</taxon>
        <taxon>Pterygota</taxon>
        <taxon>Neoptera</taxon>
        <taxon>Endopterygota</taxon>
        <taxon>Diptera</taxon>
        <taxon>Nematocera</taxon>
        <taxon>Psychodoidea</taxon>
        <taxon>Psychodidae</taxon>
        <taxon>Lutzomyia</taxon>
        <taxon>Lutzomyia</taxon>
    </lineage>
</organism>
<dbReference type="VEuPathDB" id="VectorBase:LLONM1_004287"/>
<dbReference type="GO" id="GO:0005615">
    <property type="term" value="C:extracellular space"/>
    <property type="evidence" value="ECO:0007669"/>
    <property type="project" value="TreeGrafter"/>
</dbReference>
<feature type="domain" description="FAS1" evidence="1">
    <location>
        <begin position="277"/>
        <end position="421"/>
    </location>
</feature>
<dbReference type="Gene3D" id="2.30.180.10">
    <property type="entry name" value="FAS1 domain"/>
    <property type="match status" value="4"/>
</dbReference>
<evidence type="ECO:0000313" key="2">
    <source>
        <dbReference type="EnsemblMetazoa" id="LLOJ007197-PA"/>
    </source>
</evidence>
<dbReference type="VEuPathDB" id="VectorBase:LLOJ007197"/>
<dbReference type="PROSITE" id="PS50213">
    <property type="entry name" value="FAS1"/>
    <property type="match status" value="4"/>
</dbReference>
<protein>
    <recommendedName>
        <fullName evidence="1">FAS1 domain-containing protein</fullName>
    </recommendedName>
</protein>